<dbReference type="GeneID" id="63911900"/>
<reference evidence="2 3" key="1">
    <citation type="submission" date="2020-06" db="EMBL/GenBank/DDBJ databases">
        <authorList>
            <person name="Moran J."/>
            <person name="Kenna M."/>
            <person name="Ware V."/>
            <person name="Garlena R.A."/>
            <person name="Russell D.A."/>
            <person name="Pope W.H."/>
            <person name="Jacobs-Sera D."/>
            <person name="Hatfull G.F."/>
        </authorList>
    </citation>
    <scope>NUCLEOTIDE SEQUENCE [LARGE SCALE GENOMIC DNA]</scope>
</reference>
<dbReference type="Pfam" id="PF24963">
    <property type="entry name" value="DUF7768"/>
    <property type="match status" value="1"/>
</dbReference>
<evidence type="ECO:0000313" key="2">
    <source>
        <dbReference type="EMBL" id="QKO02989.1"/>
    </source>
</evidence>
<dbReference type="Proteomes" id="UP000509569">
    <property type="component" value="Segment"/>
</dbReference>
<protein>
    <submittedName>
        <fullName evidence="2">Nucleoside deoxyribosyltransferase</fullName>
    </submittedName>
</protein>
<name>A0A6N0A8Q7_9CAUD</name>
<dbReference type="RefSeq" id="YP_010051159.1">
    <property type="nucleotide sequence ID" value="NC_054438.1"/>
</dbReference>
<accession>A0A6N0A8Q7</accession>
<feature type="domain" description="DUF7768" evidence="1">
    <location>
        <begin position="2"/>
        <end position="99"/>
    </location>
</feature>
<keyword evidence="3" id="KW-1185">Reference proteome</keyword>
<sequence length="108" mass="12015">MKLVVIESPFAGDQERNVRYGRAAMLDSLRRGEAPYASHLIYPQVLDDTNRAERIQGMAAGFAWGVMADLVAVYCDLGVSDGMQQGVDEARRRGTPVEHRFLDGITTW</sequence>
<evidence type="ECO:0000259" key="1">
    <source>
        <dbReference type="Pfam" id="PF24963"/>
    </source>
</evidence>
<gene>
    <name evidence="2" type="primary">71</name>
    <name evidence="2" type="ORF">SEA_TZGORDON_71</name>
</gene>
<dbReference type="EMBL" id="MT553344">
    <property type="protein sequence ID" value="QKO02989.1"/>
    <property type="molecule type" value="Genomic_DNA"/>
</dbReference>
<dbReference type="InterPro" id="IPR056670">
    <property type="entry name" value="DUF7768"/>
</dbReference>
<evidence type="ECO:0000313" key="3">
    <source>
        <dbReference type="Proteomes" id="UP000509569"/>
    </source>
</evidence>
<organism evidence="2 3">
    <name type="scientific">Gordonia phage TZGordon</name>
    <dbReference type="NCBI Taxonomy" id="2744004"/>
    <lineage>
        <taxon>Viruses</taxon>
        <taxon>Duplodnaviria</taxon>
        <taxon>Heunggongvirae</taxon>
        <taxon>Uroviricota</taxon>
        <taxon>Caudoviricetes</taxon>
        <taxon>Ruthgordonvirinae</taxon>
        <taxon>Vendettavirus</taxon>
        <taxon>Vendettavirus tzgordon</taxon>
    </lineage>
</organism>
<dbReference type="KEGG" id="vg:63911900"/>
<proteinExistence type="predicted"/>